<dbReference type="Proteomes" id="UP000032702">
    <property type="component" value="Unassembled WGS sequence"/>
</dbReference>
<organism evidence="1 2">
    <name type="scientific">Stigmatella aurantiaca (strain DW4/3-1)</name>
    <dbReference type="NCBI Taxonomy" id="378806"/>
    <lineage>
        <taxon>Bacteria</taxon>
        <taxon>Pseudomonadati</taxon>
        <taxon>Myxococcota</taxon>
        <taxon>Myxococcia</taxon>
        <taxon>Myxococcales</taxon>
        <taxon>Cystobacterineae</taxon>
        <taxon>Archangiaceae</taxon>
        <taxon>Stigmatella</taxon>
    </lineage>
</organism>
<proteinExistence type="predicted"/>
<comment type="caution">
    <text evidence="1">The sequence shown here is derived from an EMBL/GenBank/DDBJ whole genome shotgun (WGS) entry which is preliminary data.</text>
</comment>
<accession>Q08WD8</accession>
<protein>
    <submittedName>
        <fullName evidence="1">Uncharacterized protein</fullName>
    </submittedName>
</protein>
<dbReference type="EMBL" id="AAMD01000102">
    <property type="protein sequence ID" value="EAU64821.1"/>
    <property type="molecule type" value="Genomic_DNA"/>
</dbReference>
<sequence length="42" mass="4126">MAVSPTFKVAGAASSVTVEISGRATVTSNACLSSPEVAVTEV</sequence>
<evidence type="ECO:0000313" key="1">
    <source>
        <dbReference type="EMBL" id="EAU64821.1"/>
    </source>
</evidence>
<reference evidence="1 2" key="1">
    <citation type="submission" date="2006-04" db="EMBL/GenBank/DDBJ databases">
        <authorList>
            <person name="Nierman W.C."/>
        </authorList>
    </citation>
    <scope>NUCLEOTIDE SEQUENCE [LARGE SCALE GENOMIC DNA]</scope>
    <source>
        <strain evidence="1 2">DW4/3-1</strain>
    </source>
</reference>
<name>Q08WD8_STIAD</name>
<gene>
    <name evidence="1" type="ORF">STIAU_2599</name>
</gene>
<dbReference type="AlphaFoldDB" id="Q08WD8"/>
<evidence type="ECO:0000313" key="2">
    <source>
        <dbReference type="Proteomes" id="UP000032702"/>
    </source>
</evidence>
<feature type="non-terminal residue" evidence="1">
    <location>
        <position position="42"/>
    </location>
</feature>